<sequence>MSSSPDKSPEPKLFHPALAQLPVPIRFMVSGLVGTIFFMGFYNRAYAAFQSVASASQVFAVVQFLCIIVNHFLNVGIIFGWPESYMKSLMSNMPVGIVSLGLGAFSMGQMEKMDFDAKMEELVGFAGSSPGDDGEEEKGGLFSSIAVVIITGVFNYVVLNIINAPSPTPSKEPKKEL</sequence>
<keyword evidence="1" id="KW-0472">Membrane</keyword>
<evidence type="ECO:0000313" key="2">
    <source>
        <dbReference type="EMBL" id="CAD9466211.1"/>
    </source>
</evidence>
<reference evidence="2" key="1">
    <citation type="submission" date="2021-01" db="EMBL/GenBank/DDBJ databases">
        <authorList>
            <person name="Corre E."/>
            <person name="Pelletier E."/>
            <person name="Niang G."/>
            <person name="Scheremetjew M."/>
            <person name="Finn R."/>
            <person name="Kale V."/>
            <person name="Holt S."/>
            <person name="Cochrane G."/>
            <person name="Meng A."/>
            <person name="Brown T."/>
            <person name="Cohen L."/>
        </authorList>
    </citation>
    <scope>NUCLEOTIDE SEQUENCE</scope>
    <source>
        <strain evidence="2">CCMP826</strain>
    </source>
</reference>
<organism evidence="2">
    <name type="scientific">Helicotheca tamesis</name>
    <dbReference type="NCBI Taxonomy" id="374047"/>
    <lineage>
        <taxon>Eukaryota</taxon>
        <taxon>Sar</taxon>
        <taxon>Stramenopiles</taxon>
        <taxon>Ochrophyta</taxon>
        <taxon>Bacillariophyta</taxon>
        <taxon>Mediophyceae</taxon>
        <taxon>Lithodesmiophycidae</taxon>
        <taxon>Lithodesmiales</taxon>
        <taxon>Lithodesmiaceae</taxon>
        <taxon>Helicotheca</taxon>
    </lineage>
</organism>
<name>A0A7S2DWY2_9STRA</name>
<gene>
    <name evidence="2" type="ORF">HTAM1171_LOCUS307</name>
</gene>
<feature type="transmembrane region" description="Helical" evidence="1">
    <location>
        <begin position="21"/>
        <end position="42"/>
    </location>
</feature>
<protein>
    <submittedName>
        <fullName evidence="2">Uncharacterized protein</fullName>
    </submittedName>
</protein>
<keyword evidence="1" id="KW-0812">Transmembrane</keyword>
<accession>A0A7S2DWY2</accession>
<dbReference type="EMBL" id="HBGV01000461">
    <property type="protein sequence ID" value="CAD9466211.1"/>
    <property type="molecule type" value="Transcribed_RNA"/>
</dbReference>
<feature type="transmembrane region" description="Helical" evidence="1">
    <location>
        <begin position="62"/>
        <end position="81"/>
    </location>
</feature>
<proteinExistence type="predicted"/>
<keyword evidence="1" id="KW-1133">Transmembrane helix</keyword>
<feature type="transmembrane region" description="Helical" evidence="1">
    <location>
        <begin position="141"/>
        <end position="162"/>
    </location>
</feature>
<dbReference type="AlphaFoldDB" id="A0A7S2DWY2"/>
<evidence type="ECO:0000256" key="1">
    <source>
        <dbReference type="SAM" id="Phobius"/>
    </source>
</evidence>